<name>A0A0A9EUD4_ARUDO</name>
<protein>
    <submittedName>
        <fullName evidence="2">Uncharacterized protein</fullName>
    </submittedName>
</protein>
<reference evidence="2" key="1">
    <citation type="submission" date="2014-09" db="EMBL/GenBank/DDBJ databases">
        <authorList>
            <person name="Magalhaes I.L.F."/>
            <person name="Oliveira U."/>
            <person name="Santos F.R."/>
            <person name="Vidigal T.H.D.A."/>
            <person name="Brescovit A.D."/>
            <person name="Santos A.J."/>
        </authorList>
    </citation>
    <scope>NUCLEOTIDE SEQUENCE</scope>
    <source>
        <tissue evidence="2">Shoot tissue taken approximately 20 cm above the soil surface</tissue>
    </source>
</reference>
<proteinExistence type="predicted"/>
<feature type="region of interest" description="Disordered" evidence="1">
    <location>
        <begin position="1"/>
        <end position="20"/>
    </location>
</feature>
<evidence type="ECO:0000256" key="1">
    <source>
        <dbReference type="SAM" id="MobiDB-lite"/>
    </source>
</evidence>
<evidence type="ECO:0000313" key="2">
    <source>
        <dbReference type="EMBL" id="JAD99612.1"/>
    </source>
</evidence>
<accession>A0A0A9EUD4</accession>
<dbReference type="EMBL" id="GBRH01198283">
    <property type="protein sequence ID" value="JAD99612.1"/>
    <property type="molecule type" value="Transcribed_RNA"/>
</dbReference>
<sequence>MRAATDSISDIANRSLFSMN</sequence>
<dbReference type="AlphaFoldDB" id="A0A0A9EUD4"/>
<reference evidence="2" key="2">
    <citation type="journal article" date="2015" name="Data Brief">
        <title>Shoot transcriptome of the giant reed, Arundo donax.</title>
        <authorList>
            <person name="Barrero R.A."/>
            <person name="Guerrero F.D."/>
            <person name="Moolhuijzen P."/>
            <person name="Goolsby J.A."/>
            <person name="Tidwell J."/>
            <person name="Bellgard S.E."/>
            <person name="Bellgard M.I."/>
        </authorList>
    </citation>
    <scope>NUCLEOTIDE SEQUENCE</scope>
    <source>
        <tissue evidence="2">Shoot tissue taken approximately 20 cm above the soil surface</tissue>
    </source>
</reference>
<organism evidence="2">
    <name type="scientific">Arundo donax</name>
    <name type="common">Giant reed</name>
    <name type="synonym">Donax arundinaceus</name>
    <dbReference type="NCBI Taxonomy" id="35708"/>
    <lineage>
        <taxon>Eukaryota</taxon>
        <taxon>Viridiplantae</taxon>
        <taxon>Streptophyta</taxon>
        <taxon>Embryophyta</taxon>
        <taxon>Tracheophyta</taxon>
        <taxon>Spermatophyta</taxon>
        <taxon>Magnoliopsida</taxon>
        <taxon>Liliopsida</taxon>
        <taxon>Poales</taxon>
        <taxon>Poaceae</taxon>
        <taxon>PACMAD clade</taxon>
        <taxon>Arundinoideae</taxon>
        <taxon>Arundineae</taxon>
        <taxon>Arundo</taxon>
    </lineage>
</organism>